<evidence type="ECO:0000313" key="2">
    <source>
        <dbReference type="Proteomes" id="UP000215914"/>
    </source>
</evidence>
<proteinExistence type="predicted"/>
<evidence type="ECO:0000313" key="1">
    <source>
        <dbReference type="EMBL" id="OTG36957.1"/>
    </source>
</evidence>
<dbReference type="Proteomes" id="UP000215914">
    <property type="component" value="Chromosome 1"/>
</dbReference>
<protein>
    <submittedName>
        <fullName evidence="1">Uncharacterized protein</fullName>
    </submittedName>
</protein>
<keyword evidence="2" id="KW-1185">Reference proteome</keyword>
<reference evidence="2" key="1">
    <citation type="journal article" date="2017" name="Nature">
        <title>The sunflower genome provides insights into oil metabolism, flowering and Asterid evolution.</title>
        <authorList>
            <person name="Badouin H."/>
            <person name="Gouzy J."/>
            <person name="Grassa C.J."/>
            <person name="Murat F."/>
            <person name="Staton S.E."/>
            <person name="Cottret L."/>
            <person name="Lelandais-Briere C."/>
            <person name="Owens G.L."/>
            <person name="Carrere S."/>
            <person name="Mayjonade B."/>
            <person name="Legrand L."/>
            <person name="Gill N."/>
            <person name="Kane N.C."/>
            <person name="Bowers J.E."/>
            <person name="Hubner S."/>
            <person name="Bellec A."/>
            <person name="Berard A."/>
            <person name="Berges H."/>
            <person name="Blanchet N."/>
            <person name="Boniface M.C."/>
            <person name="Brunel D."/>
            <person name="Catrice O."/>
            <person name="Chaidir N."/>
            <person name="Claudel C."/>
            <person name="Donnadieu C."/>
            <person name="Faraut T."/>
            <person name="Fievet G."/>
            <person name="Helmstetter N."/>
            <person name="King M."/>
            <person name="Knapp S.J."/>
            <person name="Lai Z."/>
            <person name="Le Paslier M.C."/>
            <person name="Lippi Y."/>
            <person name="Lorenzon L."/>
            <person name="Mandel J.R."/>
            <person name="Marage G."/>
            <person name="Marchand G."/>
            <person name="Marquand E."/>
            <person name="Bret-Mestries E."/>
            <person name="Morien E."/>
            <person name="Nambeesan S."/>
            <person name="Nguyen T."/>
            <person name="Pegot-Espagnet P."/>
            <person name="Pouilly N."/>
            <person name="Raftis F."/>
            <person name="Sallet E."/>
            <person name="Schiex T."/>
            <person name="Thomas J."/>
            <person name="Vandecasteele C."/>
            <person name="Vares D."/>
            <person name="Vear F."/>
            <person name="Vautrin S."/>
            <person name="Crespi M."/>
            <person name="Mangin B."/>
            <person name="Burke J.M."/>
            <person name="Salse J."/>
            <person name="Munos S."/>
            <person name="Vincourt P."/>
            <person name="Rieseberg L.H."/>
            <person name="Langlade N.B."/>
        </authorList>
    </citation>
    <scope>NUCLEOTIDE SEQUENCE [LARGE SCALE GENOMIC DNA]</scope>
    <source>
        <strain evidence="2">cv. SF193</strain>
    </source>
</reference>
<name>A0A251VMZ7_HELAN</name>
<dbReference type="AlphaFoldDB" id="A0A251VMZ7"/>
<gene>
    <name evidence="1" type="ORF">HannXRQ_Chr01g0013561</name>
</gene>
<dbReference type="EMBL" id="CM007890">
    <property type="protein sequence ID" value="OTG36957.1"/>
    <property type="molecule type" value="Genomic_DNA"/>
</dbReference>
<organism evidence="1 2">
    <name type="scientific">Helianthus annuus</name>
    <name type="common">Common sunflower</name>
    <dbReference type="NCBI Taxonomy" id="4232"/>
    <lineage>
        <taxon>Eukaryota</taxon>
        <taxon>Viridiplantae</taxon>
        <taxon>Streptophyta</taxon>
        <taxon>Embryophyta</taxon>
        <taxon>Tracheophyta</taxon>
        <taxon>Spermatophyta</taxon>
        <taxon>Magnoliopsida</taxon>
        <taxon>eudicotyledons</taxon>
        <taxon>Gunneridae</taxon>
        <taxon>Pentapetalae</taxon>
        <taxon>asterids</taxon>
        <taxon>campanulids</taxon>
        <taxon>Asterales</taxon>
        <taxon>Asteraceae</taxon>
        <taxon>Asteroideae</taxon>
        <taxon>Heliantheae alliance</taxon>
        <taxon>Heliantheae</taxon>
        <taxon>Helianthus</taxon>
    </lineage>
</organism>
<dbReference type="InParanoid" id="A0A251VMZ7"/>
<sequence>MRVKADTWAAIRFGPAGRFSSQMVHLQARTKDGQTMVVREGDKVCAFRCLLMDTIATHLRERWSANQNANAKLERNGTTPPVDLWWLIYQSQKQTKRRAYWGTL</sequence>
<accession>A0A251VMZ7</accession>